<evidence type="ECO:0000259" key="1">
    <source>
        <dbReference type="Pfam" id="PF22924"/>
    </source>
</evidence>
<reference evidence="2 3" key="1">
    <citation type="submission" date="2020-05" db="EMBL/GenBank/DDBJ databases">
        <title>Identification and distribution of gene clusters putatively required for synthesis of sphingolipid metabolism inhibitors in phylogenetically diverse species of the filamentous fungus Fusarium.</title>
        <authorList>
            <person name="Kim H.-S."/>
            <person name="Busman M."/>
            <person name="Brown D.W."/>
            <person name="Divon H."/>
            <person name="Uhlig S."/>
            <person name="Proctor R.H."/>
        </authorList>
    </citation>
    <scope>NUCLEOTIDE SEQUENCE [LARGE SCALE GENOMIC DNA]</scope>
    <source>
        <strain evidence="2 3">NRRL 53147</strain>
    </source>
</reference>
<dbReference type="PANTHER" id="PTHR10909">
    <property type="entry name" value="ELECTRON TRANSPORT OXIDOREDUCTASE"/>
    <property type="match status" value="1"/>
</dbReference>
<dbReference type="GO" id="GO:0005504">
    <property type="term" value="F:fatty acid binding"/>
    <property type="evidence" value="ECO:0007669"/>
    <property type="project" value="TreeGrafter"/>
</dbReference>
<dbReference type="SUPFAM" id="SSF56645">
    <property type="entry name" value="Acyl-CoA dehydrogenase NM domain-like"/>
    <property type="match status" value="1"/>
</dbReference>
<accession>A0A8H5MUS2</accession>
<feature type="domain" description="Acyl-CoA oxidase C-alpha1" evidence="1">
    <location>
        <begin position="309"/>
        <end position="444"/>
    </location>
</feature>
<dbReference type="Proteomes" id="UP000522262">
    <property type="component" value="Unassembled WGS sequence"/>
</dbReference>
<sequence>MPNKIVSAGRKMATIHEMPPPAPIVTLREQVELSLATAERHQPRTPEIQKPDLAEVTSSTASLTSFPIFEPRQTTSRKEAFELSYIRAKALNVHYGITIDDIVNLSPKFFDMHRDDIIIRDIGAHALLSIQHNLVAGTLAPFAKESTKIQGLLDDVLTFKVSAGFMLTEIGHGLDAKNLETEVRLQSDGSFVLHTPSLEASKFVPPSMPVAGIPRIAVVMAKLIVHGEDFGLRPVVVALSDGKQMCKGVTSRLLPYMSGIQAPYAITSFNNVTLSSTAVLGSLERPTSMRDNFFHQIARIAPGTLAMSMIMIPALKLVTYITGKYSLRRTVGVANKTRIPIICFRTQQMPILHALAQLAVMTPFANKCIEWFKDTSFKPQVRQGFAVILKAVFIQMAQRSIPEMVERCGAQGLFQHNQICDADNMIRACAISEGDALVVSIRLAVELCLGKYEMPPATKTDCLLAKYEAGLAQEAWDIVSSIPAEHHSQEFNRLFIPRCKPLVLGIGHRMVYETALAAGVDSDLLSLYEAGAVKENLDWYTEKGLLTRQTFRDMENKALDSIEPRLDELLDELNMEPYVTAPITQEGLFNDFVQGLPTFTGTTEYSVL</sequence>
<dbReference type="PANTHER" id="PTHR10909:SF382">
    <property type="entry name" value="ACYL-COENZYME A OXIDASE"/>
    <property type="match status" value="1"/>
</dbReference>
<gene>
    <name evidence="2" type="ORF">FMEXI_7673</name>
</gene>
<dbReference type="GO" id="GO:0071949">
    <property type="term" value="F:FAD binding"/>
    <property type="evidence" value="ECO:0007669"/>
    <property type="project" value="InterPro"/>
</dbReference>
<dbReference type="GO" id="GO:0003997">
    <property type="term" value="F:acyl-CoA oxidase activity"/>
    <property type="evidence" value="ECO:0007669"/>
    <property type="project" value="InterPro"/>
</dbReference>
<name>A0A8H5MUS2_9HYPO</name>
<evidence type="ECO:0000313" key="2">
    <source>
        <dbReference type="EMBL" id="KAF5541974.1"/>
    </source>
</evidence>
<dbReference type="SUPFAM" id="SSF47203">
    <property type="entry name" value="Acyl-CoA dehydrogenase C-terminal domain-like"/>
    <property type="match status" value="1"/>
</dbReference>
<dbReference type="InterPro" id="IPR036250">
    <property type="entry name" value="AcylCo_DH-like_C"/>
</dbReference>
<evidence type="ECO:0000313" key="3">
    <source>
        <dbReference type="Proteomes" id="UP000522262"/>
    </source>
</evidence>
<protein>
    <submittedName>
        <fullName evidence="2">Acyl dehydrogenase NM domain-containing protein</fullName>
    </submittedName>
</protein>
<keyword evidence="3" id="KW-1185">Reference proteome</keyword>
<dbReference type="GO" id="GO:0005777">
    <property type="term" value="C:peroxisome"/>
    <property type="evidence" value="ECO:0007669"/>
    <property type="project" value="InterPro"/>
</dbReference>
<organism evidence="2 3">
    <name type="scientific">Fusarium mexicanum</name>
    <dbReference type="NCBI Taxonomy" id="751941"/>
    <lineage>
        <taxon>Eukaryota</taxon>
        <taxon>Fungi</taxon>
        <taxon>Dikarya</taxon>
        <taxon>Ascomycota</taxon>
        <taxon>Pezizomycotina</taxon>
        <taxon>Sordariomycetes</taxon>
        <taxon>Hypocreomycetidae</taxon>
        <taxon>Hypocreales</taxon>
        <taxon>Nectriaceae</taxon>
        <taxon>Fusarium</taxon>
        <taxon>Fusarium fujikuroi species complex</taxon>
    </lineage>
</organism>
<dbReference type="AlphaFoldDB" id="A0A8H5MUS2"/>
<dbReference type="Gene3D" id="2.40.110.10">
    <property type="entry name" value="Butyryl-CoA Dehydrogenase, subunit A, domain 2"/>
    <property type="match status" value="1"/>
</dbReference>
<dbReference type="GO" id="GO:0055088">
    <property type="term" value="P:lipid homeostasis"/>
    <property type="evidence" value="ECO:0007669"/>
    <property type="project" value="TreeGrafter"/>
</dbReference>
<dbReference type="EMBL" id="JAAOAM010000173">
    <property type="protein sequence ID" value="KAF5541974.1"/>
    <property type="molecule type" value="Genomic_DNA"/>
</dbReference>
<dbReference type="InterPro" id="IPR012258">
    <property type="entry name" value="Acyl-CoA_oxidase"/>
</dbReference>
<dbReference type="InterPro" id="IPR046373">
    <property type="entry name" value="Acyl-CoA_Oxase/DH_mid-dom_sf"/>
</dbReference>
<proteinExistence type="predicted"/>
<dbReference type="Pfam" id="PF22924">
    <property type="entry name" value="ACOX_C_alpha1"/>
    <property type="match status" value="1"/>
</dbReference>
<dbReference type="GO" id="GO:0033540">
    <property type="term" value="P:fatty acid beta-oxidation using acyl-CoA oxidase"/>
    <property type="evidence" value="ECO:0007669"/>
    <property type="project" value="TreeGrafter"/>
</dbReference>
<comment type="caution">
    <text evidence="2">The sequence shown here is derived from an EMBL/GenBank/DDBJ whole genome shotgun (WGS) entry which is preliminary data.</text>
</comment>
<dbReference type="InterPro" id="IPR009100">
    <property type="entry name" value="AcylCoA_DH/oxidase_NM_dom_sf"/>
</dbReference>
<dbReference type="Gene3D" id="1.20.140.10">
    <property type="entry name" value="Butyryl-CoA Dehydrogenase, subunit A, domain 3"/>
    <property type="match status" value="1"/>
</dbReference>
<dbReference type="InterPro" id="IPR055060">
    <property type="entry name" value="ACOX_C_alpha1"/>
</dbReference>